<sequence>MNILIRKNFNADSGGRDRSHGKLGHRHRKSHGGVHGNRGRESVFCNVEDHCCSTYRTHLFLNTANSVPEYEEDAASTTTQTKTSSFPLLRWAVGSIKRKSSVNKCDYLINQLGDPISSSRKVSFEDPMETFLSRSDTAGSSVKSKSYGDFKKAEPVTLANLDKDCFIIPIANLDRFLPAGVPMPQITSKPSMLNVLEIDDPKINVFIHLMSQMEPIEPIFHPPFSLATSKQKQLATSLLSEMASTKLATEGVLLSNLEKDSAFPYIAYYVVNKNQSDPAEFFQTLRKSSWRKFDPQILRYTTGHTYDMFSEVATIARPPLQPSSKKPRTADTGYIVTIYKVFEGDDKEKFEKNWLYWTGARMIYRYLPRSAGLRRITLHKSQLTGDKLYLLIVECTNFLPNFSAAAALIPALRARLCGYTGIYRSVATF</sequence>
<dbReference type="EMBL" id="JBBCAQ010000002">
    <property type="protein sequence ID" value="KAK7605371.1"/>
    <property type="molecule type" value="Genomic_DNA"/>
</dbReference>
<name>A0AAN9TY34_9HEMI</name>
<evidence type="ECO:0000256" key="1">
    <source>
        <dbReference type="SAM" id="MobiDB-lite"/>
    </source>
</evidence>
<feature type="compositionally biased region" description="Basic residues" evidence="1">
    <location>
        <begin position="21"/>
        <end position="32"/>
    </location>
</feature>
<evidence type="ECO:0000259" key="2">
    <source>
        <dbReference type="Pfam" id="PF23672"/>
    </source>
</evidence>
<dbReference type="Pfam" id="PF23672">
    <property type="entry name" value="DUF7153"/>
    <property type="match status" value="1"/>
</dbReference>
<evidence type="ECO:0000313" key="3">
    <source>
        <dbReference type="EMBL" id="KAK7605371.1"/>
    </source>
</evidence>
<dbReference type="InterPro" id="IPR055577">
    <property type="entry name" value="DUF7153"/>
</dbReference>
<dbReference type="PANTHER" id="PTHR22198:SF1">
    <property type="entry name" value="FERM DOMAIN-CONTAINING PROTEIN"/>
    <property type="match status" value="1"/>
</dbReference>
<keyword evidence="4" id="KW-1185">Reference proteome</keyword>
<dbReference type="PANTHER" id="PTHR22198">
    <property type="entry name" value="FERM DOMAIN-CONTAINING PROTEIN"/>
    <property type="match status" value="1"/>
</dbReference>
<protein>
    <recommendedName>
        <fullName evidence="2">DUF7153 domain-containing protein</fullName>
    </recommendedName>
</protein>
<gene>
    <name evidence="3" type="ORF">V9T40_007229</name>
</gene>
<accession>A0AAN9TY34</accession>
<feature type="domain" description="DUF7153" evidence="2">
    <location>
        <begin position="249"/>
        <end position="424"/>
    </location>
</feature>
<proteinExistence type="predicted"/>
<reference evidence="3 4" key="1">
    <citation type="submission" date="2024-03" db="EMBL/GenBank/DDBJ databases">
        <title>Adaptation during the transition from Ophiocordyceps entomopathogen to insect associate is accompanied by gene loss and intensified selection.</title>
        <authorList>
            <person name="Ward C.M."/>
            <person name="Onetto C.A."/>
            <person name="Borneman A.R."/>
        </authorList>
    </citation>
    <scope>NUCLEOTIDE SEQUENCE [LARGE SCALE GENOMIC DNA]</scope>
    <source>
        <strain evidence="3">AWRI1</strain>
        <tissue evidence="3">Single Adult Female</tissue>
    </source>
</reference>
<dbReference type="AlphaFoldDB" id="A0AAN9TY34"/>
<comment type="caution">
    <text evidence="3">The sequence shown here is derived from an EMBL/GenBank/DDBJ whole genome shotgun (WGS) entry which is preliminary data.</text>
</comment>
<feature type="region of interest" description="Disordered" evidence="1">
    <location>
        <begin position="1"/>
        <end position="39"/>
    </location>
</feature>
<evidence type="ECO:0000313" key="4">
    <source>
        <dbReference type="Proteomes" id="UP001367676"/>
    </source>
</evidence>
<dbReference type="Proteomes" id="UP001367676">
    <property type="component" value="Unassembled WGS sequence"/>
</dbReference>
<organism evidence="3 4">
    <name type="scientific">Parthenolecanium corni</name>
    <dbReference type="NCBI Taxonomy" id="536013"/>
    <lineage>
        <taxon>Eukaryota</taxon>
        <taxon>Metazoa</taxon>
        <taxon>Ecdysozoa</taxon>
        <taxon>Arthropoda</taxon>
        <taxon>Hexapoda</taxon>
        <taxon>Insecta</taxon>
        <taxon>Pterygota</taxon>
        <taxon>Neoptera</taxon>
        <taxon>Paraneoptera</taxon>
        <taxon>Hemiptera</taxon>
        <taxon>Sternorrhyncha</taxon>
        <taxon>Coccoidea</taxon>
        <taxon>Coccidae</taxon>
        <taxon>Parthenolecanium</taxon>
    </lineage>
</organism>